<dbReference type="PANTHER" id="PTHR43569:SF2">
    <property type="entry name" value="AMIDOHYDROLASE-RELATED DOMAIN-CONTAINING PROTEIN"/>
    <property type="match status" value="1"/>
</dbReference>
<dbReference type="RefSeq" id="WP_109099062.1">
    <property type="nucleotide sequence ID" value="NZ_QDKQ01000007.1"/>
</dbReference>
<proteinExistence type="inferred from homology"/>
<dbReference type="Pfam" id="PF04909">
    <property type="entry name" value="Amidohydro_2"/>
    <property type="match status" value="1"/>
</dbReference>
<dbReference type="SUPFAM" id="SSF51556">
    <property type="entry name" value="Metallo-dependent hydrolases"/>
    <property type="match status" value="1"/>
</dbReference>
<evidence type="ECO:0000313" key="3">
    <source>
        <dbReference type="EMBL" id="PVM94137.1"/>
    </source>
</evidence>
<accession>A0A2T9KDT7</accession>
<evidence type="ECO:0000259" key="2">
    <source>
        <dbReference type="Pfam" id="PF04909"/>
    </source>
</evidence>
<dbReference type="Gene3D" id="3.20.20.140">
    <property type="entry name" value="Metal-dependent hydrolases"/>
    <property type="match status" value="1"/>
</dbReference>
<dbReference type="InterPro" id="IPR006680">
    <property type="entry name" value="Amidohydro-rel"/>
</dbReference>
<name>A0A2T9KDT7_9CAUL</name>
<sequence length="267" mass="28899">MLIDAHCHVWRIGRNDHEWPTPDLPGIHRDFSLDDLRAAGGPDGVVLVQSQPSARDTAWLLDLAESDPLALGVVGWTELSAPDAPARVRALAKNPKLKGLRPMLQDLASDWILDPALEPAIAAMVEAGLAFDALVRPRHLRSLLALVRRWPALRVVIDHGGKPAIGEGALDPWREGVAALAAEPGVHCKLSGLLTEAGETPSAEVIFPYAAHLLAVFGPERLMWGSDWPVLNLAGDYAGWRAMAEAWVAPAGRAALFGETARRFYRL</sequence>
<dbReference type="GO" id="GO:0016787">
    <property type="term" value="F:hydrolase activity"/>
    <property type="evidence" value="ECO:0007669"/>
    <property type="project" value="UniProtKB-KW"/>
</dbReference>
<evidence type="ECO:0000256" key="1">
    <source>
        <dbReference type="ARBA" id="ARBA00038310"/>
    </source>
</evidence>
<feature type="domain" description="Amidohydrolase-related" evidence="2">
    <location>
        <begin position="3"/>
        <end position="267"/>
    </location>
</feature>
<reference evidence="3 4" key="1">
    <citation type="submission" date="2018-04" db="EMBL/GenBank/DDBJ databases">
        <title>The genome sequence of Caulobacter sp. 744.</title>
        <authorList>
            <person name="Gao J."/>
            <person name="Sun J."/>
        </authorList>
    </citation>
    <scope>NUCLEOTIDE SEQUENCE [LARGE SCALE GENOMIC DNA]</scope>
    <source>
        <strain evidence="3 4">774</strain>
    </source>
</reference>
<dbReference type="InterPro" id="IPR052350">
    <property type="entry name" value="Metallo-dep_Lactonases"/>
</dbReference>
<dbReference type="InterPro" id="IPR032466">
    <property type="entry name" value="Metal_Hydrolase"/>
</dbReference>
<keyword evidence="4" id="KW-1185">Reference proteome</keyword>
<dbReference type="PANTHER" id="PTHR43569">
    <property type="entry name" value="AMIDOHYDROLASE"/>
    <property type="match status" value="1"/>
</dbReference>
<dbReference type="EMBL" id="QDKQ01000007">
    <property type="protein sequence ID" value="PVM94137.1"/>
    <property type="molecule type" value="Genomic_DNA"/>
</dbReference>
<evidence type="ECO:0000313" key="4">
    <source>
        <dbReference type="Proteomes" id="UP000245073"/>
    </source>
</evidence>
<organism evidence="3 4">
    <name type="scientific">Caulobacter endophyticus</name>
    <dbReference type="NCBI Taxonomy" id="2172652"/>
    <lineage>
        <taxon>Bacteria</taxon>
        <taxon>Pseudomonadati</taxon>
        <taxon>Pseudomonadota</taxon>
        <taxon>Alphaproteobacteria</taxon>
        <taxon>Caulobacterales</taxon>
        <taxon>Caulobacteraceae</taxon>
        <taxon>Caulobacter</taxon>
    </lineage>
</organism>
<dbReference type="Proteomes" id="UP000245073">
    <property type="component" value="Unassembled WGS sequence"/>
</dbReference>
<gene>
    <name evidence="3" type="ORF">DDF67_00700</name>
</gene>
<protein>
    <submittedName>
        <fullName evidence="3">Amidohydrolase</fullName>
    </submittedName>
</protein>
<dbReference type="AlphaFoldDB" id="A0A2T9KDT7"/>
<dbReference type="OrthoDB" id="7183088at2"/>
<comment type="caution">
    <text evidence="3">The sequence shown here is derived from an EMBL/GenBank/DDBJ whole genome shotgun (WGS) entry which is preliminary data.</text>
</comment>
<keyword evidence="3" id="KW-0378">Hydrolase</keyword>
<comment type="similarity">
    <text evidence="1">Belongs to the metallo-dependent hydrolases superfamily.</text>
</comment>